<dbReference type="RefSeq" id="WP_264794686.1">
    <property type="nucleotide sequence ID" value="NZ_BRVS01000004.1"/>
</dbReference>
<evidence type="ECO:0000313" key="2">
    <source>
        <dbReference type="Proteomes" id="UP001209654"/>
    </source>
</evidence>
<dbReference type="Gene3D" id="1.10.10.10">
    <property type="entry name" value="Winged helix-like DNA-binding domain superfamily/Winged helix DNA-binding domain"/>
    <property type="match status" value="1"/>
</dbReference>
<sequence length="123" mass="13739">MARANSTNTDVDRPDPVPRPPWTFLTNHGHVLIAVASNPNMLVQNIAETVGITQRATLHILADLEKAGYLHRRKSGRRTHYTVEEHEHFRHPSTAHQEIGALLSIFAATQPEETEKPAIQPQA</sequence>
<organism evidence="1 2">
    <name type="scientific">Arthrobacter mangrovi</name>
    <dbReference type="NCBI Taxonomy" id="2966350"/>
    <lineage>
        <taxon>Bacteria</taxon>
        <taxon>Bacillati</taxon>
        <taxon>Actinomycetota</taxon>
        <taxon>Actinomycetes</taxon>
        <taxon>Micrococcales</taxon>
        <taxon>Micrococcaceae</taxon>
        <taxon>Arthrobacter</taxon>
    </lineage>
</organism>
<gene>
    <name evidence="1" type="ORF">AHIS1636_09740</name>
</gene>
<dbReference type="SUPFAM" id="SSF46785">
    <property type="entry name" value="Winged helix' DNA-binding domain"/>
    <property type="match status" value="1"/>
</dbReference>
<accession>A0ABQ5MS19</accession>
<dbReference type="EMBL" id="BRVS01000004">
    <property type="protein sequence ID" value="GLB66535.1"/>
    <property type="molecule type" value="Genomic_DNA"/>
</dbReference>
<dbReference type="Proteomes" id="UP001209654">
    <property type="component" value="Unassembled WGS sequence"/>
</dbReference>
<dbReference type="CDD" id="cd00090">
    <property type="entry name" value="HTH_ARSR"/>
    <property type="match status" value="1"/>
</dbReference>
<dbReference type="InterPro" id="IPR036388">
    <property type="entry name" value="WH-like_DNA-bd_sf"/>
</dbReference>
<name>A0ABQ5MS19_9MICC</name>
<dbReference type="InterPro" id="IPR036390">
    <property type="entry name" value="WH_DNA-bd_sf"/>
</dbReference>
<protein>
    <recommendedName>
        <fullName evidence="3">MarR family transcriptional regulator</fullName>
    </recommendedName>
</protein>
<keyword evidence="2" id="KW-1185">Reference proteome</keyword>
<comment type="caution">
    <text evidence="1">The sequence shown here is derived from an EMBL/GenBank/DDBJ whole genome shotgun (WGS) entry which is preliminary data.</text>
</comment>
<evidence type="ECO:0008006" key="3">
    <source>
        <dbReference type="Google" id="ProtNLM"/>
    </source>
</evidence>
<evidence type="ECO:0000313" key="1">
    <source>
        <dbReference type="EMBL" id="GLB66535.1"/>
    </source>
</evidence>
<reference evidence="1 2" key="1">
    <citation type="journal article" date="2023" name="Int. J. Syst. Evol. Microbiol.">
        <title>Arthrobacter mangrovi sp. nov., an actinobacterium isolated from the rhizosphere of a mangrove.</title>
        <authorList>
            <person name="Hamada M."/>
            <person name="Saitou S."/>
            <person name="Enomoto N."/>
            <person name="Nanri K."/>
            <person name="Hidaka K."/>
            <person name="Miura T."/>
            <person name="Tamura T."/>
        </authorList>
    </citation>
    <scope>NUCLEOTIDE SEQUENCE [LARGE SCALE GENOMIC DNA]</scope>
    <source>
        <strain evidence="1 2">NBRC 112813</strain>
    </source>
</reference>
<proteinExistence type="predicted"/>
<dbReference type="InterPro" id="IPR011991">
    <property type="entry name" value="ArsR-like_HTH"/>
</dbReference>